<dbReference type="PANTHER" id="PTHR48047:SF61">
    <property type="entry name" value="OS04G0273600 PROTEIN"/>
    <property type="match status" value="1"/>
</dbReference>
<reference evidence="3 4" key="1">
    <citation type="submission" date="2013-09" db="EMBL/GenBank/DDBJ databases">
        <title>Corchorus capsularis genome sequencing.</title>
        <authorList>
            <person name="Alam M."/>
            <person name="Haque M.S."/>
            <person name="Islam M.S."/>
            <person name="Emdad E.M."/>
            <person name="Islam M.M."/>
            <person name="Ahmed B."/>
            <person name="Halim A."/>
            <person name="Hossen Q.M.M."/>
            <person name="Hossain M.Z."/>
            <person name="Ahmed R."/>
            <person name="Khan M.M."/>
            <person name="Islam R."/>
            <person name="Rashid M.M."/>
            <person name="Khan S.A."/>
            <person name="Rahman M.S."/>
            <person name="Alam M."/>
        </authorList>
    </citation>
    <scope>NUCLEOTIDE SEQUENCE [LARGE SCALE GENOMIC DNA]</scope>
    <source>
        <strain evidence="4">cv. CVL-1</strain>
        <tissue evidence="3">Whole seedling</tissue>
    </source>
</reference>
<dbReference type="OrthoDB" id="5835829at2759"/>
<dbReference type="Gene3D" id="3.40.50.2000">
    <property type="entry name" value="Glycogen Phosphorylase B"/>
    <property type="match status" value="1"/>
</dbReference>
<dbReference type="Gramene" id="OMO94055">
    <property type="protein sequence ID" value="OMO94055"/>
    <property type="gene ID" value="CCACVL1_06207"/>
</dbReference>
<name>A0A1R3JGU6_COCAP</name>
<dbReference type="STRING" id="210143.A0A1R3JGU6"/>
<evidence type="ECO:0000313" key="4">
    <source>
        <dbReference type="Proteomes" id="UP000188268"/>
    </source>
</evidence>
<organism evidence="3 4">
    <name type="scientific">Corchorus capsularis</name>
    <name type="common">Jute</name>
    <dbReference type="NCBI Taxonomy" id="210143"/>
    <lineage>
        <taxon>Eukaryota</taxon>
        <taxon>Viridiplantae</taxon>
        <taxon>Streptophyta</taxon>
        <taxon>Embryophyta</taxon>
        <taxon>Tracheophyta</taxon>
        <taxon>Spermatophyta</taxon>
        <taxon>Magnoliopsida</taxon>
        <taxon>eudicotyledons</taxon>
        <taxon>Gunneridae</taxon>
        <taxon>Pentapetalae</taxon>
        <taxon>rosids</taxon>
        <taxon>malvids</taxon>
        <taxon>Malvales</taxon>
        <taxon>Malvaceae</taxon>
        <taxon>Grewioideae</taxon>
        <taxon>Apeibeae</taxon>
        <taxon>Corchorus</taxon>
    </lineage>
</organism>
<dbReference type="GO" id="GO:0035251">
    <property type="term" value="F:UDP-glucosyltransferase activity"/>
    <property type="evidence" value="ECO:0007669"/>
    <property type="project" value="TreeGrafter"/>
</dbReference>
<keyword evidence="4" id="KW-1185">Reference proteome</keyword>
<evidence type="ECO:0000313" key="3">
    <source>
        <dbReference type="EMBL" id="OMO94055.1"/>
    </source>
</evidence>
<dbReference type="Proteomes" id="UP000188268">
    <property type="component" value="Unassembled WGS sequence"/>
</dbReference>
<dbReference type="AlphaFoldDB" id="A0A1R3JGU6"/>
<dbReference type="SUPFAM" id="SSF53756">
    <property type="entry name" value="UDP-Glycosyltransferase/glycogen phosphorylase"/>
    <property type="match status" value="1"/>
</dbReference>
<accession>A0A1R3JGU6</accession>
<evidence type="ECO:0000256" key="2">
    <source>
        <dbReference type="ARBA" id="ARBA00022676"/>
    </source>
</evidence>
<comment type="similarity">
    <text evidence="1">Belongs to the UDP-glycosyltransferase family.</text>
</comment>
<keyword evidence="2" id="KW-0328">Glycosyltransferase</keyword>
<dbReference type="EMBL" id="AWWV01007971">
    <property type="protein sequence ID" value="OMO94055.1"/>
    <property type="molecule type" value="Genomic_DNA"/>
</dbReference>
<keyword evidence="3" id="KW-0808">Transferase</keyword>
<dbReference type="PANTHER" id="PTHR48047">
    <property type="entry name" value="GLYCOSYLTRANSFERASE"/>
    <property type="match status" value="1"/>
</dbReference>
<protein>
    <submittedName>
        <fullName evidence="3">UDP-glucuronosyl/UDP-glucosyltransferase</fullName>
    </submittedName>
</protein>
<comment type="caution">
    <text evidence="3">The sequence shown here is derived from an EMBL/GenBank/DDBJ whole genome shotgun (WGS) entry which is preliminary data.</text>
</comment>
<sequence>MAENRENVVMFPFMAQGHIIPFLALALHIEKTRNYKITFVNTPLNIKKLRSSLPPNSSIQLLEIPFNSSDHGLPPNTENCDVVPYQFVIKLLEASATLTPVFKDLIQDIILKQNGQRPLCLIGDIFFGWMSGLAQELGVFHAVFSGSGGFGLGCYYSFWLKSSIILE</sequence>
<evidence type="ECO:0000256" key="1">
    <source>
        <dbReference type="ARBA" id="ARBA00009995"/>
    </source>
</evidence>
<proteinExistence type="inferred from homology"/>
<dbReference type="OMA" id="HKNYNIT"/>
<gene>
    <name evidence="3" type="ORF">CCACVL1_06207</name>
</gene>